<accession>A0A378IVT5</accession>
<dbReference type="Pfam" id="PF08713">
    <property type="entry name" value="DNA_alkylation"/>
    <property type="match status" value="1"/>
</dbReference>
<organism evidence="1 2">
    <name type="scientific">Legionella feeleii</name>
    <dbReference type="NCBI Taxonomy" id="453"/>
    <lineage>
        <taxon>Bacteria</taxon>
        <taxon>Pseudomonadati</taxon>
        <taxon>Pseudomonadota</taxon>
        <taxon>Gammaproteobacteria</taxon>
        <taxon>Legionellales</taxon>
        <taxon>Legionellaceae</taxon>
        <taxon>Legionella</taxon>
    </lineage>
</organism>
<dbReference type="EMBL" id="UGNY01000001">
    <property type="protein sequence ID" value="STX39022.1"/>
    <property type="molecule type" value="Genomic_DNA"/>
</dbReference>
<dbReference type="Proteomes" id="UP000254033">
    <property type="component" value="Unassembled WGS sequence"/>
</dbReference>
<dbReference type="RefSeq" id="WP_115175628.1">
    <property type="nucleotide sequence ID" value="NZ_UGNY01000001.1"/>
</dbReference>
<evidence type="ECO:0000313" key="1">
    <source>
        <dbReference type="EMBL" id="STX39022.1"/>
    </source>
</evidence>
<protein>
    <submittedName>
        <fullName evidence="1">DNA alkylation repair protein</fullName>
    </submittedName>
</protein>
<dbReference type="InterPro" id="IPR016024">
    <property type="entry name" value="ARM-type_fold"/>
</dbReference>
<reference evidence="1 2" key="1">
    <citation type="submission" date="2018-06" db="EMBL/GenBank/DDBJ databases">
        <authorList>
            <consortium name="Pathogen Informatics"/>
            <person name="Doyle S."/>
        </authorList>
    </citation>
    <scope>NUCLEOTIDE SEQUENCE [LARGE SCALE GENOMIC DNA]</scope>
    <source>
        <strain evidence="1 2">NCTC11978</strain>
    </source>
</reference>
<gene>
    <name evidence="1" type="ORF">NCTC11978_02213</name>
</gene>
<sequence>MSELIVLKKQLLQHENKSSAVNIRKFFKNSQDDIFLGVSTVLLRQIAKHFTTLSLTHLLELMSSDVHEERAIAYIILCLKFKKADEKEQLDIFNFYIDYRHTIRDWDGVDGVAPYVVGPYLLNREKTLLYTLANSKSIWDRRIAIISTWWFIRQNEIEDTLKLAEILLSDQEDLIHKATGWMLREVGKRNIVALKRFLELHHARCSRTTLRYAIEKFSPEERQYYLNLR</sequence>
<dbReference type="PANTHER" id="PTHR34070">
    <property type="entry name" value="ARMADILLO-TYPE FOLD"/>
    <property type="match status" value="1"/>
</dbReference>
<proteinExistence type="predicted"/>
<dbReference type="InterPro" id="IPR014825">
    <property type="entry name" value="DNA_alkylation"/>
</dbReference>
<dbReference type="CDD" id="cd06561">
    <property type="entry name" value="AlkD_like"/>
    <property type="match status" value="1"/>
</dbReference>
<dbReference type="PANTHER" id="PTHR34070:SF1">
    <property type="entry name" value="DNA ALKYLATION REPAIR PROTEIN"/>
    <property type="match status" value="1"/>
</dbReference>
<dbReference type="SUPFAM" id="SSF48371">
    <property type="entry name" value="ARM repeat"/>
    <property type="match status" value="1"/>
</dbReference>
<evidence type="ECO:0000313" key="2">
    <source>
        <dbReference type="Proteomes" id="UP000254033"/>
    </source>
</evidence>
<dbReference type="AlphaFoldDB" id="A0A378IVT5"/>
<name>A0A378IVT5_9GAMM</name>
<dbReference type="Gene3D" id="1.25.10.90">
    <property type="match status" value="1"/>
</dbReference>